<comment type="similarity">
    <text evidence="9">Belongs to the TrpF family.</text>
</comment>
<comment type="pathway">
    <text evidence="2 9">Amino-acid biosynthesis; L-tryptophan biosynthesis; L-tryptophan from chorismate: step 3/5.</text>
</comment>
<dbReference type="HAMAP" id="MF_00135">
    <property type="entry name" value="PRAI"/>
    <property type="match status" value="1"/>
</dbReference>
<evidence type="ECO:0000256" key="6">
    <source>
        <dbReference type="ARBA" id="ARBA00022822"/>
    </source>
</evidence>
<evidence type="ECO:0000256" key="9">
    <source>
        <dbReference type="HAMAP-Rule" id="MF_00135"/>
    </source>
</evidence>
<keyword evidence="8 9" id="KW-0413">Isomerase</keyword>
<evidence type="ECO:0000256" key="2">
    <source>
        <dbReference type="ARBA" id="ARBA00004664"/>
    </source>
</evidence>
<comment type="caution">
    <text evidence="11">The sequence shown here is derived from an EMBL/GenBank/DDBJ whole genome shotgun (WGS) entry which is preliminary data.</text>
</comment>
<dbReference type="InterPro" id="IPR001240">
    <property type="entry name" value="PRAI_dom"/>
</dbReference>
<dbReference type="Proteomes" id="UP001615550">
    <property type="component" value="Unassembled WGS sequence"/>
</dbReference>
<dbReference type="InterPro" id="IPR044643">
    <property type="entry name" value="TrpF_fam"/>
</dbReference>
<evidence type="ECO:0000256" key="4">
    <source>
        <dbReference type="ARBA" id="ARBA00022272"/>
    </source>
</evidence>
<evidence type="ECO:0000313" key="12">
    <source>
        <dbReference type="Proteomes" id="UP001615550"/>
    </source>
</evidence>
<keyword evidence="6 9" id="KW-0822">Tryptophan biosynthesis</keyword>
<dbReference type="Pfam" id="PF00697">
    <property type="entry name" value="PRAI"/>
    <property type="match status" value="1"/>
</dbReference>
<dbReference type="RefSeq" id="WP_400185939.1">
    <property type="nucleotide sequence ID" value="NZ_JBGORX010000001.1"/>
</dbReference>
<organism evidence="11 12">
    <name type="scientific">Legionella lytica</name>
    <dbReference type="NCBI Taxonomy" id="96232"/>
    <lineage>
        <taxon>Bacteria</taxon>
        <taxon>Pseudomonadati</taxon>
        <taxon>Pseudomonadota</taxon>
        <taxon>Gammaproteobacteria</taxon>
        <taxon>Legionellales</taxon>
        <taxon>Legionellaceae</taxon>
        <taxon>Legionella</taxon>
    </lineage>
</organism>
<dbReference type="InterPro" id="IPR013785">
    <property type="entry name" value="Aldolase_TIM"/>
</dbReference>
<proteinExistence type="inferred from homology"/>
<dbReference type="PANTHER" id="PTHR42894:SF1">
    <property type="entry name" value="N-(5'-PHOSPHORIBOSYL)ANTHRANILATE ISOMERASE"/>
    <property type="match status" value="1"/>
</dbReference>
<evidence type="ECO:0000256" key="8">
    <source>
        <dbReference type="ARBA" id="ARBA00023235"/>
    </source>
</evidence>
<keyword evidence="7 9" id="KW-0057">Aromatic amino acid biosynthesis</keyword>
<name>A0ABW8D3Q4_9GAMM</name>
<dbReference type="InterPro" id="IPR011060">
    <property type="entry name" value="RibuloseP-bd_barrel"/>
</dbReference>
<dbReference type="Gene3D" id="3.20.20.70">
    <property type="entry name" value="Aldolase class I"/>
    <property type="match status" value="1"/>
</dbReference>
<evidence type="ECO:0000256" key="3">
    <source>
        <dbReference type="ARBA" id="ARBA00012572"/>
    </source>
</evidence>
<dbReference type="PANTHER" id="PTHR42894">
    <property type="entry name" value="N-(5'-PHOSPHORIBOSYL)ANTHRANILATE ISOMERASE"/>
    <property type="match status" value="1"/>
</dbReference>
<feature type="domain" description="N-(5'phosphoribosyl) anthranilate isomerase (PRAI)" evidence="10">
    <location>
        <begin position="8"/>
        <end position="203"/>
    </location>
</feature>
<evidence type="ECO:0000259" key="10">
    <source>
        <dbReference type="Pfam" id="PF00697"/>
    </source>
</evidence>
<sequence>MKPSRVRVKMCGMTRSDDIAHAIGLGVDAIGLIFYPKSSRHVTVEQAKILLKDSPPFVGTVAVLVDPCVELVQQIIEELPIQLLQFHGAESVAFCQQFNKPFIKAIHSDSSTYIQQMAENYVGARAILLDTPSNTVRGGTGLTFDWGVIPQRLDKPYILAGGLDESNVLDAIKSCHPYAVDLCSGIEASPGIKDHTKMTQFMKRISTLALD</sequence>
<evidence type="ECO:0000256" key="5">
    <source>
        <dbReference type="ARBA" id="ARBA00022605"/>
    </source>
</evidence>
<keyword evidence="12" id="KW-1185">Reference proteome</keyword>
<gene>
    <name evidence="9" type="primary">trpF</name>
    <name evidence="11" type="ORF">ACD661_02040</name>
</gene>
<dbReference type="NCBIfam" id="NF002298">
    <property type="entry name" value="PRK01222.1-4"/>
    <property type="match status" value="1"/>
</dbReference>
<comment type="catalytic activity">
    <reaction evidence="1 9">
        <text>N-(5-phospho-beta-D-ribosyl)anthranilate = 1-(2-carboxyphenylamino)-1-deoxy-D-ribulose 5-phosphate</text>
        <dbReference type="Rhea" id="RHEA:21540"/>
        <dbReference type="ChEBI" id="CHEBI:18277"/>
        <dbReference type="ChEBI" id="CHEBI:58613"/>
        <dbReference type="EC" id="5.3.1.24"/>
    </reaction>
</comment>
<protein>
    <recommendedName>
        <fullName evidence="4 9">N-(5'-phosphoribosyl)anthranilate isomerase</fullName>
        <shortName evidence="9">PRAI</shortName>
        <ecNumber evidence="3 9">5.3.1.24</ecNumber>
    </recommendedName>
</protein>
<dbReference type="GO" id="GO:0004640">
    <property type="term" value="F:phosphoribosylanthranilate isomerase activity"/>
    <property type="evidence" value="ECO:0007669"/>
    <property type="project" value="UniProtKB-EC"/>
</dbReference>
<reference evidence="11 12" key="1">
    <citation type="submission" date="2024-08" db="EMBL/GenBank/DDBJ databases">
        <title>Draft Genome Sequence of Legionella lytica strain DSB2004, Isolated From a Fire Sprinkler System.</title>
        <authorList>
            <person name="Everhart A.D."/>
            <person name="Kidane D.T."/>
            <person name="Farone A.L."/>
            <person name="Farone M.B."/>
        </authorList>
    </citation>
    <scope>NUCLEOTIDE SEQUENCE [LARGE SCALE GENOMIC DNA]</scope>
    <source>
        <strain evidence="11 12">DSB2004</strain>
    </source>
</reference>
<dbReference type="EC" id="5.3.1.24" evidence="3 9"/>
<dbReference type="CDD" id="cd00405">
    <property type="entry name" value="PRAI"/>
    <property type="match status" value="1"/>
</dbReference>
<dbReference type="SUPFAM" id="SSF51366">
    <property type="entry name" value="Ribulose-phoshate binding barrel"/>
    <property type="match status" value="1"/>
</dbReference>
<dbReference type="EMBL" id="JBGORX010000001">
    <property type="protein sequence ID" value="MFJ1267333.1"/>
    <property type="molecule type" value="Genomic_DNA"/>
</dbReference>
<evidence type="ECO:0000256" key="1">
    <source>
        <dbReference type="ARBA" id="ARBA00001164"/>
    </source>
</evidence>
<evidence type="ECO:0000256" key="7">
    <source>
        <dbReference type="ARBA" id="ARBA00023141"/>
    </source>
</evidence>
<evidence type="ECO:0000313" key="11">
    <source>
        <dbReference type="EMBL" id="MFJ1267333.1"/>
    </source>
</evidence>
<keyword evidence="5 9" id="KW-0028">Amino-acid biosynthesis</keyword>
<accession>A0ABW8D3Q4</accession>